<evidence type="ECO:0000256" key="7">
    <source>
        <dbReference type="ARBA" id="ARBA00023136"/>
    </source>
</evidence>
<evidence type="ECO:0000313" key="12">
    <source>
        <dbReference type="Proteomes" id="UP001152798"/>
    </source>
</evidence>
<feature type="transmembrane region" description="Helical" evidence="10">
    <location>
        <begin position="237"/>
        <end position="259"/>
    </location>
</feature>
<dbReference type="GO" id="GO:0007165">
    <property type="term" value="P:signal transduction"/>
    <property type="evidence" value="ECO:0007669"/>
    <property type="project" value="UniProtKB-KW"/>
</dbReference>
<dbReference type="Pfam" id="PF02949">
    <property type="entry name" value="7tm_6"/>
    <property type="match status" value="1"/>
</dbReference>
<evidence type="ECO:0008006" key="13">
    <source>
        <dbReference type="Google" id="ProtNLM"/>
    </source>
</evidence>
<proteinExistence type="predicted"/>
<evidence type="ECO:0000256" key="6">
    <source>
        <dbReference type="ARBA" id="ARBA00022989"/>
    </source>
</evidence>
<organism evidence="11 12">
    <name type="scientific">Nezara viridula</name>
    <name type="common">Southern green stink bug</name>
    <name type="synonym">Cimex viridulus</name>
    <dbReference type="NCBI Taxonomy" id="85310"/>
    <lineage>
        <taxon>Eukaryota</taxon>
        <taxon>Metazoa</taxon>
        <taxon>Ecdysozoa</taxon>
        <taxon>Arthropoda</taxon>
        <taxon>Hexapoda</taxon>
        <taxon>Insecta</taxon>
        <taxon>Pterygota</taxon>
        <taxon>Neoptera</taxon>
        <taxon>Paraneoptera</taxon>
        <taxon>Hemiptera</taxon>
        <taxon>Heteroptera</taxon>
        <taxon>Panheteroptera</taxon>
        <taxon>Pentatomomorpha</taxon>
        <taxon>Pentatomoidea</taxon>
        <taxon>Pentatomidae</taxon>
        <taxon>Pentatominae</taxon>
        <taxon>Nezara</taxon>
    </lineage>
</organism>
<dbReference type="InterPro" id="IPR004117">
    <property type="entry name" value="7tm6_olfct_rcpt"/>
</dbReference>
<accession>A0A9P0HQ34</accession>
<evidence type="ECO:0000256" key="9">
    <source>
        <dbReference type="ARBA" id="ARBA00023224"/>
    </source>
</evidence>
<dbReference type="AlphaFoldDB" id="A0A9P0HQ34"/>
<evidence type="ECO:0000256" key="5">
    <source>
        <dbReference type="ARBA" id="ARBA00022725"/>
    </source>
</evidence>
<evidence type="ECO:0000313" key="11">
    <source>
        <dbReference type="EMBL" id="CAH1406933.1"/>
    </source>
</evidence>
<dbReference type="EMBL" id="OV725083">
    <property type="protein sequence ID" value="CAH1406933.1"/>
    <property type="molecule type" value="Genomic_DNA"/>
</dbReference>
<feature type="transmembrane region" description="Helical" evidence="10">
    <location>
        <begin position="179"/>
        <end position="197"/>
    </location>
</feature>
<keyword evidence="9" id="KW-0807">Transducer</keyword>
<evidence type="ECO:0000256" key="10">
    <source>
        <dbReference type="SAM" id="Phobius"/>
    </source>
</evidence>
<keyword evidence="4 10" id="KW-0812">Transmembrane</keyword>
<dbReference type="PANTHER" id="PTHR21137:SF35">
    <property type="entry name" value="ODORANT RECEPTOR 19A-RELATED"/>
    <property type="match status" value="1"/>
</dbReference>
<sequence length="319" mass="37310">MLNYYHSHLPTVIGTLIKENIPCFQVIFTKRQLAWTSVLHGAMNSKDVITDSDILDGLSIKYLKFFGLWSVINRYRSTGKRSGIIKFKVFLTLLLSIPYIFCQYLSYFVIEVDLQKATFLNLHSLPALQICSKVLVFWFRIDNVCRLYNLIRKDFLTLPEKKRDEAKNIYKKITRTSNMLCKAAFIVNSSIVAMYIIQPGISVDYILYHTGNMGAVKGGRMKIMHGWYPLPIDKYPYYEAIFVYETMLIIWDGILLAVYDSLFYQLLMCLYAQFTVLGHHLATLKIETTEVHKITFYHSRSPIYKELYNIIKDHKKLLR</sequence>
<gene>
    <name evidence="11" type="ORF">NEZAVI_LOCUS14767</name>
</gene>
<dbReference type="OrthoDB" id="6621878at2759"/>
<evidence type="ECO:0000256" key="3">
    <source>
        <dbReference type="ARBA" id="ARBA00022606"/>
    </source>
</evidence>
<dbReference type="GO" id="GO:0004984">
    <property type="term" value="F:olfactory receptor activity"/>
    <property type="evidence" value="ECO:0007669"/>
    <property type="project" value="InterPro"/>
</dbReference>
<dbReference type="PANTHER" id="PTHR21137">
    <property type="entry name" value="ODORANT RECEPTOR"/>
    <property type="match status" value="1"/>
</dbReference>
<keyword evidence="2" id="KW-1003">Cell membrane</keyword>
<keyword evidence="12" id="KW-1185">Reference proteome</keyword>
<comment type="subcellular location">
    <subcellularLocation>
        <location evidence="1">Cell membrane</location>
        <topology evidence="1">Multi-pass membrane protein</topology>
    </subcellularLocation>
</comment>
<evidence type="ECO:0000256" key="2">
    <source>
        <dbReference type="ARBA" id="ARBA00022475"/>
    </source>
</evidence>
<dbReference type="Proteomes" id="UP001152798">
    <property type="component" value="Chromosome 7"/>
</dbReference>
<dbReference type="GO" id="GO:0005549">
    <property type="term" value="F:odorant binding"/>
    <property type="evidence" value="ECO:0007669"/>
    <property type="project" value="InterPro"/>
</dbReference>
<evidence type="ECO:0000256" key="8">
    <source>
        <dbReference type="ARBA" id="ARBA00023170"/>
    </source>
</evidence>
<keyword evidence="5" id="KW-0552">Olfaction</keyword>
<feature type="transmembrane region" description="Helical" evidence="10">
    <location>
        <begin position="122"/>
        <end position="141"/>
    </location>
</feature>
<dbReference type="GO" id="GO:0005886">
    <property type="term" value="C:plasma membrane"/>
    <property type="evidence" value="ECO:0007669"/>
    <property type="project" value="UniProtKB-SubCell"/>
</dbReference>
<keyword evidence="8" id="KW-0675">Receptor</keyword>
<name>A0A9P0HQ34_NEZVI</name>
<evidence type="ECO:0000256" key="4">
    <source>
        <dbReference type="ARBA" id="ARBA00022692"/>
    </source>
</evidence>
<evidence type="ECO:0000256" key="1">
    <source>
        <dbReference type="ARBA" id="ARBA00004651"/>
    </source>
</evidence>
<keyword evidence="7 10" id="KW-0472">Membrane</keyword>
<keyword evidence="6 10" id="KW-1133">Transmembrane helix</keyword>
<protein>
    <recommendedName>
        <fullName evidence="13">Odorant receptor</fullName>
    </recommendedName>
</protein>
<reference evidence="11" key="1">
    <citation type="submission" date="2022-01" db="EMBL/GenBank/DDBJ databases">
        <authorList>
            <person name="King R."/>
        </authorList>
    </citation>
    <scope>NUCLEOTIDE SEQUENCE</scope>
</reference>
<keyword evidence="3" id="KW-0716">Sensory transduction</keyword>
<feature type="transmembrane region" description="Helical" evidence="10">
    <location>
        <begin position="89"/>
        <end position="110"/>
    </location>
</feature>